<organism evidence="2 3">
    <name type="scientific">Alienimonas californiensis</name>
    <dbReference type="NCBI Taxonomy" id="2527989"/>
    <lineage>
        <taxon>Bacteria</taxon>
        <taxon>Pseudomonadati</taxon>
        <taxon>Planctomycetota</taxon>
        <taxon>Planctomycetia</taxon>
        <taxon>Planctomycetales</taxon>
        <taxon>Planctomycetaceae</taxon>
        <taxon>Alienimonas</taxon>
    </lineage>
</organism>
<protein>
    <submittedName>
        <fullName evidence="2">Uncharacterized protein</fullName>
    </submittedName>
</protein>
<dbReference type="EMBL" id="CP036265">
    <property type="protein sequence ID" value="QDT14743.1"/>
    <property type="molecule type" value="Genomic_DNA"/>
</dbReference>
<keyword evidence="1" id="KW-0732">Signal</keyword>
<proteinExistence type="predicted"/>
<feature type="chain" id="PRO_5021790197" evidence="1">
    <location>
        <begin position="19"/>
        <end position="88"/>
    </location>
</feature>
<evidence type="ECO:0000256" key="1">
    <source>
        <dbReference type="SAM" id="SignalP"/>
    </source>
</evidence>
<reference evidence="2 3" key="1">
    <citation type="submission" date="2019-02" db="EMBL/GenBank/DDBJ databases">
        <title>Deep-cultivation of Planctomycetes and their phenomic and genomic characterization uncovers novel biology.</title>
        <authorList>
            <person name="Wiegand S."/>
            <person name="Jogler M."/>
            <person name="Boedeker C."/>
            <person name="Pinto D."/>
            <person name="Vollmers J."/>
            <person name="Rivas-Marin E."/>
            <person name="Kohn T."/>
            <person name="Peeters S.H."/>
            <person name="Heuer A."/>
            <person name="Rast P."/>
            <person name="Oberbeckmann S."/>
            <person name="Bunk B."/>
            <person name="Jeske O."/>
            <person name="Meyerdierks A."/>
            <person name="Storesund J.E."/>
            <person name="Kallscheuer N."/>
            <person name="Luecker S."/>
            <person name="Lage O.M."/>
            <person name="Pohl T."/>
            <person name="Merkel B.J."/>
            <person name="Hornburger P."/>
            <person name="Mueller R.-W."/>
            <person name="Bruemmer F."/>
            <person name="Labrenz M."/>
            <person name="Spormann A.M."/>
            <person name="Op den Camp H."/>
            <person name="Overmann J."/>
            <person name="Amann R."/>
            <person name="Jetten M.S.M."/>
            <person name="Mascher T."/>
            <person name="Medema M.H."/>
            <person name="Devos D.P."/>
            <person name="Kaster A.-K."/>
            <person name="Ovreas L."/>
            <person name="Rohde M."/>
            <person name="Galperin M.Y."/>
            <person name="Jogler C."/>
        </authorList>
    </citation>
    <scope>NUCLEOTIDE SEQUENCE [LARGE SCALE GENOMIC DNA]</scope>
    <source>
        <strain evidence="2 3">CA12</strain>
    </source>
</reference>
<feature type="signal peptide" evidence="1">
    <location>
        <begin position="1"/>
        <end position="18"/>
    </location>
</feature>
<keyword evidence="3" id="KW-1185">Reference proteome</keyword>
<gene>
    <name evidence="2" type="ORF">CA12_08220</name>
</gene>
<accession>A0A517P5U4</accession>
<evidence type="ECO:0000313" key="3">
    <source>
        <dbReference type="Proteomes" id="UP000318741"/>
    </source>
</evidence>
<sequence length="88" mass="10064" precursor="true">MTLKGFFTYSLLTNVALAAAVLWQEQVRAEAIEQQQAVAIDEDVIFREHVARELATRDPERIEGVQRLCQAELAELKPQIETIWDPLK</sequence>
<dbReference type="KEGG" id="acaf:CA12_08220"/>
<dbReference type="Proteomes" id="UP000318741">
    <property type="component" value="Chromosome"/>
</dbReference>
<dbReference type="RefSeq" id="WP_145357605.1">
    <property type="nucleotide sequence ID" value="NZ_CP036265.1"/>
</dbReference>
<name>A0A517P5U4_9PLAN</name>
<evidence type="ECO:0000313" key="2">
    <source>
        <dbReference type="EMBL" id="QDT14743.1"/>
    </source>
</evidence>
<dbReference type="AlphaFoldDB" id="A0A517P5U4"/>